<evidence type="ECO:0000313" key="2">
    <source>
        <dbReference type="Proteomes" id="UP001552299"/>
    </source>
</evidence>
<reference evidence="1 2" key="1">
    <citation type="journal article" date="2024" name="Plant Biotechnol. J.">
        <title>Dendrobium thyrsiflorum genome and its molecular insights into genes involved in important horticultural traits.</title>
        <authorList>
            <person name="Chen B."/>
            <person name="Wang J.Y."/>
            <person name="Zheng P.J."/>
            <person name="Li K.L."/>
            <person name="Liang Y.M."/>
            <person name="Chen X.F."/>
            <person name="Zhang C."/>
            <person name="Zhao X."/>
            <person name="He X."/>
            <person name="Zhang G.Q."/>
            <person name="Liu Z.J."/>
            <person name="Xu Q."/>
        </authorList>
    </citation>
    <scope>NUCLEOTIDE SEQUENCE [LARGE SCALE GENOMIC DNA]</scope>
    <source>
        <strain evidence="1">GZMU011</strain>
    </source>
</reference>
<dbReference type="AlphaFoldDB" id="A0ABD0V4G6"/>
<name>A0ABD0V4G6_DENTH</name>
<comment type="caution">
    <text evidence="1">The sequence shown here is derived from an EMBL/GenBank/DDBJ whole genome shotgun (WGS) entry which is preliminary data.</text>
</comment>
<keyword evidence="2" id="KW-1185">Reference proteome</keyword>
<protein>
    <submittedName>
        <fullName evidence="1">Uncharacterized protein</fullName>
    </submittedName>
</protein>
<sequence>MLEDLRLPWPAAVAAPELMRDCCMKERPAEMPAATLRRLFHVNDRPSLLSVSVIKCFGGLSQ</sequence>
<gene>
    <name evidence="1" type="ORF">M5K25_011936</name>
</gene>
<dbReference type="Proteomes" id="UP001552299">
    <property type="component" value="Unassembled WGS sequence"/>
</dbReference>
<accession>A0ABD0V4G6</accession>
<evidence type="ECO:0000313" key="1">
    <source>
        <dbReference type="EMBL" id="KAL0919815.1"/>
    </source>
</evidence>
<proteinExistence type="predicted"/>
<dbReference type="EMBL" id="JANQDX010000009">
    <property type="protein sequence ID" value="KAL0919815.1"/>
    <property type="molecule type" value="Genomic_DNA"/>
</dbReference>
<organism evidence="1 2">
    <name type="scientific">Dendrobium thyrsiflorum</name>
    <name type="common">Pinecone-like raceme dendrobium</name>
    <name type="synonym">Orchid</name>
    <dbReference type="NCBI Taxonomy" id="117978"/>
    <lineage>
        <taxon>Eukaryota</taxon>
        <taxon>Viridiplantae</taxon>
        <taxon>Streptophyta</taxon>
        <taxon>Embryophyta</taxon>
        <taxon>Tracheophyta</taxon>
        <taxon>Spermatophyta</taxon>
        <taxon>Magnoliopsida</taxon>
        <taxon>Liliopsida</taxon>
        <taxon>Asparagales</taxon>
        <taxon>Orchidaceae</taxon>
        <taxon>Epidendroideae</taxon>
        <taxon>Malaxideae</taxon>
        <taxon>Dendrobiinae</taxon>
        <taxon>Dendrobium</taxon>
    </lineage>
</organism>